<sequence length="100" mass="11531">MSNICEGSAKFGKPVDLTPQWLDKVKATGFVEVEQKIYKCFLIEEQQAVDSYTPGIFSRIRGWSQEEIQVHIARVKNDIENPAIHLYMPVYFIWGKKPEA</sequence>
<dbReference type="OrthoDB" id="2013972at2759"/>
<dbReference type="KEGG" id="val:VDBG_09849"/>
<protein>
    <recommendedName>
        <fullName evidence="3">Methyltransferase</fullName>
    </recommendedName>
</protein>
<organism evidence="2">
    <name type="scientific">Verticillium alfalfae (strain VaMs.102 / ATCC MYA-4576 / FGSC 10136)</name>
    <name type="common">Verticillium wilt of alfalfa</name>
    <name type="synonym">Verticillium albo-atrum</name>
    <dbReference type="NCBI Taxonomy" id="526221"/>
    <lineage>
        <taxon>Eukaryota</taxon>
        <taxon>Fungi</taxon>
        <taxon>Dikarya</taxon>
        <taxon>Ascomycota</taxon>
        <taxon>Pezizomycotina</taxon>
        <taxon>Sordariomycetes</taxon>
        <taxon>Hypocreomycetidae</taxon>
        <taxon>Glomerellales</taxon>
        <taxon>Plectosphaerellaceae</taxon>
        <taxon>Verticillium</taxon>
    </lineage>
</organism>
<dbReference type="EMBL" id="DS985230">
    <property type="protein sequence ID" value="EEY23739.1"/>
    <property type="molecule type" value="Genomic_DNA"/>
</dbReference>
<dbReference type="GeneID" id="9531774"/>
<dbReference type="InterPro" id="IPR029063">
    <property type="entry name" value="SAM-dependent_MTases_sf"/>
</dbReference>
<name>C9SY74_VERA1</name>
<dbReference type="HOGENOM" id="CLU_010595_2_4_1"/>
<dbReference type="SUPFAM" id="SSF53335">
    <property type="entry name" value="S-adenosyl-L-methionine-dependent methyltransferases"/>
    <property type="match status" value="1"/>
</dbReference>
<reference evidence="2" key="1">
    <citation type="journal article" date="2011" name="PLoS Pathog.">
        <title>Comparative genomics yields insights into niche adaptation of plant vascular wilt pathogens.</title>
        <authorList>
            <person name="Klosterman S.J."/>
            <person name="Subbarao K.V."/>
            <person name="Kang S."/>
            <person name="Veronese P."/>
            <person name="Gold S.E."/>
            <person name="Thomma B.P.H.J."/>
            <person name="Chen Z."/>
            <person name="Henrissat B."/>
            <person name="Lee Y.-H."/>
            <person name="Park J."/>
            <person name="Garcia-Pedrajas M.D."/>
            <person name="Barbara D.J."/>
            <person name="Anchieta A."/>
            <person name="de Jonge R."/>
            <person name="Santhanam P."/>
            <person name="Maruthachalam K."/>
            <person name="Atallah Z."/>
            <person name="Amyotte S.G."/>
            <person name="Paz Z."/>
            <person name="Inderbitzin P."/>
            <person name="Hayes R.J."/>
            <person name="Heiman D.I."/>
            <person name="Young S."/>
            <person name="Zeng Q."/>
            <person name="Engels R."/>
            <person name="Galagan J."/>
            <person name="Cuomo C.A."/>
            <person name="Dobinson K.F."/>
            <person name="Ma L.-J."/>
        </authorList>
    </citation>
    <scope>NUCLEOTIDE SEQUENCE [LARGE SCALE GENOMIC DNA]</scope>
    <source>
        <strain evidence="2">VaMs.102 / ATCC MYA-4576 / FGSC 10136</strain>
    </source>
</reference>
<dbReference type="Proteomes" id="UP000008698">
    <property type="component" value="Unassembled WGS sequence"/>
</dbReference>
<dbReference type="AlphaFoldDB" id="C9SY74"/>
<keyword evidence="2" id="KW-1185">Reference proteome</keyword>
<proteinExistence type="predicted"/>
<evidence type="ECO:0000313" key="2">
    <source>
        <dbReference type="Proteomes" id="UP000008698"/>
    </source>
</evidence>
<dbReference type="RefSeq" id="XP_002999809.1">
    <property type="nucleotide sequence ID" value="XM_002999763.1"/>
</dbReference>
<gene>
    <name evidence="1" type="ORF">VDBG_09849</name>
</gene>
<evidence type="ECO:0000313" key="1">
    <source>
        <dbReference type="EMBL" id="EEY23739.1"/>
    </source>
</evidence>
<dbReference type="eggNOG" id="ENOG502QSKG">
    <property type="taxonomic scope" value="Eukaryota"/>
</dbReference>
<accession>C9SY74</accession>
<evidence type="ECO:0008006" key="3">
    <source>
        <dbReference type="Google" id="ProtNLM"/>
    </source>
</evidence>